<dbReference type="Proteomes" id="UP001235849">
    <property type="component" value="Unassembled WGS sequence"/>
</dbReference>
<name>A0ABT7B5A6_9CYAN</name>
<evidence type="ECO:0000313" key="2">
    <source>
        <dbReference type="Proteomes" id="UP001235849"/>
    </source>
</evidence>
<protein>
    <submittedName>
        <fullName evidence="1">Uncharacterized protein</fullName>
    </submittedName>
</protein>
<evidence type="ECO:0000313" key="1">
    <source>
        <dbReference type="EMBL" id="MDJ1174359.1"/>
    </source>
</evidence>
<keyword evidence="2" id="KW-1185">Reference proteome</keyword>
<accession>A0ABT7B5A6</accession>
<comment type="caution">
    <text evidence="1">The sequence shown here is derived from an EMBL/GenBank/DDBJ whole genome shotgun (WGS) entry which is preliminary data.</text>
</comment>
<dbReference type="EMBL" id="JAQOSO010000055">
    <property type="protein sequence ID" value="MDJ1174359.1"/>
    <property type="molecule type" value="Genomic_DNA"/>
</dbReference>
<reference evidence="1 2" key="1">
    <citation type="submission" date="2023-01" db="EMBL/GenBank/DDBJ databases">
        <title>Novel diversity within Roseofilum (Cyanobacteria; Desertifilaceae) from marine benthic mats with descriptions of four novel species.</title>
        <authorList>
            <person name="Wang Y."/>
            <person name="Berthold D.E."/>
            <person name="Hu J."/>
            <person name="Lefler F.W."/>
            <person name="Laughinghouse H.D. IV."/>
        </authorList>
    </citation>
    <scope>NUCLEOTIDE SEQUENCE [LARGE SCALE GENOMIC DNA]</scope>
    <source>
        <strain evidence="1 2">BLCC-M114</strain>
    </source>
</reference>
<proteinExistence type="predicted"/>
<organism evidence="1 2">
    <name type="scientific">Roseofilum capinflatum BLCC-M114</name>
    <dbReference type="NCBI Taxonomy" id="3022440"/>
    <lineage>
        <taxon>Bacteria</taxon>
        <taxon>Bacillati</taxon>
        <taxon>Cyanobacteriota</taxon>
        <taxon>Cyanophyceae</taxon>
        <taxon>Desertifilales</taxon>
        <taxon>Desertifilaceae</taxon>
        <taxon>Roseofilum</taxon>
        <taxon>Roseofilum capinflatum</taxon>
    </lineage>
</organism>
<dbReference type="RefSeq" id="WP_283766690.1">
    <property type="nucleotide sequence ID" value="NZ_JAQOSO010000055.1"/>
</dbReference>
<gene>
    <name evidence="1" type="ORF">PMG25_09680</name>
</gene>
<sequence>MSIESLSKKISESSEWSQKFEACETNDQVILTLLKGSVDLGEGNLTVNELVSFIDNLSSADDQELDDAELEAAAGGGWARRSWRRASRGTW</sequence>